<dbReference type="EMBL" id="CP063406">
    <property type="protein sequence ID" value="QSZ31251.1"/>
    <property type="molecule type" value="Genomic_DNA"/>
</dbReference>
<dbReference type="Pfam" id="PF00722">
    <property type="entry name" value="Glyco_hydro_16"/>
    <property type="match status" value="1"/>
</dbReference>
<sequence>MKLFSRPPIPLALLFTTVDVLAQKDNGEDCSCFRTDSASSGYFTYHRFHDFRHVAAASTTVPELISNESDTSNALATSKFFSDQAWNNDWSTQTWNNSDSMVASGSSVLMVNSPNNVYIETSNDSDTSYDTYLTLRTARLENFQSVAEFDSNEKNFRFLSARFLARVVGSEGACAGMFTYLDANPVQEADIEILTSGPRNVVQYTNQPSLNKDGDVEPRATSNASTPDGNLDWSVWNTYRMDWMPRQTSWYVNGESVANITYQVPKSPSSLLLNMWSDGGEWTGNMSLFDEAFLHIQWVELAYNTSGDYAGSKRELWKRKSKGCKVVCGIDEGVSVTGTPALLINNSNLGAMGWREGSGSMGWIPLVMLGLAAFGSL</sequence>
<keyword evidence="5" id="KW-1185">Reference proteome</keyword>
<feature type="region of interest" description="Disordered" evidence="1">
    <location>
        <begin position="206"/>
        <end position="227"/>
    </location>
</feature>
<dbReference type="OrthoDB" id="4388755at2759"/>
<dbReference type="InterPro" id="IPR000757">
    <property type="entry name" value="Beta-glucanase-like"/>
</dbReference>
<evidence type="ECO:0000259" key="3">
    <source>
        <dbReference type="PROSITE" id="PS51762"/>
    </source>
</evidence>
<dbReference type="PROSITE" id="PS51762">
    <property type="entry name" value="GH16_2"/>
    <property type="match status" value="1"/>
</dbReference>
<dbReference type="GO" id="GO:0005975">
    <property type="term" value="P:carbohydrate metabolic process"/>
    <property type="evidence" value="ECO:0007669"/>
    <property type="project" value="InterPro"/>
</dbReference>
<dbReference type="CDD" id="cd00413">
    <property type="entry name" value="Glyco_hydrolase_16"/>
    <property type="match status" value="1"/>
</dbReference>
<proteinExistence type="predicted"/>
<name>A0A8A3P6W7_9HELO</name>
<dbReference type="Proteomes" id="UP000672032">
    <property type="component" value="Chromosome 2"/>
</dbReference>
<reference evidence="4" key="1">
    <citation type="submission" date="2020-10" db="EMBL/GenBank/DDBJ databases">
        <title>Genome Sequence of Monilinia vaccinii-corymbosi Sheds Light on Mummy Berry Disease Infection of Blueberry and Mating Type.</title>
        <authorList>
            <person name="Yow A.G."/>
            <person name="Zhang Y."/>
            <person name="Bansal K."/>
            <person name="Eacker S.M."/>
            <person name="Sullivan S."/>
            <person name="Liachko I."/>
            <person name="Cubeta M.A."/>
            <person name="Rollins J.A."/>
            <person name="Ashrafi H."/>
        </authorList>
    </citation>
    <scope>NUCLEOTIDE SEQUENCE</scope>
    <source>
        <strain evidence="4">RL-1</strain>
    </source>
</reference>
<gene>
    <name evidence="4" type="ORF">DSL72_000814</name>
</gene>
<dbReference type="Gene3D" id="2.60.120.200">
    <property type="match status" value="1"/>
</dbReference>
<evidence type="ECO:0000256" key="1">
    <source>
        <dbReference type="SAM" id="MobiDB-lite"/>
    </source>
</evidence>
<evidence type="ECO:0000313" key="4">
    <source>
        <dbReference type="EMBL" id="QSZ31251.1"/>
    </source>
</evidence>
<keyword evidence="2" id="KW-0732">Signal</keyword>
<dbReference type="AlphaFoldDB" id="A0A8A3P6W7"/>
<dbReference type="PANTHER" id="PTHR38121:SF4">
    <property type="entry name" value="GH16 DOMAIN-CONTAINING PROTEIN-RELATED"/>
    <property type="match status" value="1"/>
</dbReference>
<dbReference type="InterPro" id="IPR013320">
    <property type="entry name" value="ConA-like_dom_sf"/>
</dbReference>
<feature type="domain" description="GH16" evidence="3">
    <location>
        <begin position="54"/>
        <end position="307"/>
    </location>
</feature>
<dbReference type="GO" id="GO:0004553">
    <property type="term" value="F:hydrolase activity, hydrolyzing O-glycosyl compounds"/>
    <property type="evidence" value="ECO:0007669"/>
    <property type="project" value="InterPro"/>
</dbReference>
<feature type="signal peptide" evidence="2">
    <location>
        <begin position="1"/>
        <end position="22"/>
    </location>
</feature>
<protein>
    <recommendedName>
        <fullName evidence="3">GH16 domain-containing protein</fullName>
    </recommendedName>
</protein>
<accession>A0A8A3P6W7</accession>
<dbReference type="PANTHER" id="PTHR38121">
    <property type="entry name" value="GH16 DOMAIN-CONTAINING PROTEIN"/>
    <property type="match status" value="1"/>
</dbReference>
<dbReference type="SUPFAM" id="SSF49899">
    <property type="entry name" value="Concanavalin A-like lectins/glucanases"/>
    <property type="match status" value="1"/>
</dbReference>
<organism evidence="4 5">
    <name type="scientific">Monilinia vaccinii-corymbosi</name>
    <dbReference type="NCBI Taxonomy" id="61207"/>
    <lineage>
        <taxon>Eukaryota</taxon>
        <taxon>Fungi</taxon>
        <taxon>Dikarya</taxon>
        <taxon>Ascomycota</taxon>
        <taxon>Pezizomycotina</taxon>
        <taxon>Leotiomycetes</taxon>
        <taxon>Helotiales</taxon>
        <taxon>Sclerotiniaceae</taxon>
        <taxon>Monilinia</taxon>
    </lineage>
</organism>
<feature type="chain" id="PRO_5032987369" description="GH16 domain-containing protein" evidence="2">
    <location>
        <begin position="23"/>
        <end position="377"/>
    </location>
</feature>
<evidence type="ECO:0000256" key="2">
    <source>
        <dbReference type="SAM" id="SignalP"/>
    </source>
</evidence>
<evidence type="ECO:0000313" key="5">
    <source>
        <dbReference type="Proteomes" id="UP000672032"/>
    </source>
</evidence>